<comment type="caution">
    <text evidence="1">The sequence shown here is derived from an EMBL/GenBank/DDBJ whole genome shotgun (WGS) entry which is preliminary data.</text>
</comment>
<protein>
    <submittedName>
        <fullName evidence="1">Uncharacterized protein</fullName>
    </submittedName>
</protein>
<dbReference type="AlphaFoldDB" id="A0A7X0B1K7"/>
<dbReference type="EMBL" id="JACIIZ010000015">
    <property type="protein sequence ID" value="MBB6254103.1"/>
    <property type="molecule type" value="Genomic_DNA"/>
</dbReference>
<sequence length="110" mass="11629">MSNTTPVHQVRLMPPAPLASFPGRGGTRISAAGAPYVDMDNSDAGTAEANGWVRIGRVGPTANRPVAFLYAGTVMDAPHPGDRYIDTDLGITVYWHPALKAWVDVTGTPV</sequence>
<dbReference type="RefSeq" id="WP_184806000.1">
    <property type="nucleotide sequence ID" value="NZ_JACIIZ010000015.1"/>
</dbReference>
<proteinExistence type="predicted"/>
<keyword evidence="2" id="KW-1185">Reference proteome</keyword>
<accession>A0A7X0B1K7</accession>
<evidence type="ECO:0000313" key="1">
    <source>
        <dbReference type="EMBL" id="MBB6254103.1"/>
    </source>
</evidence>
<evidence type="ECO:0000313" key="2">
    <source>
        <dbReference type="Proteomes" id="UP000539175"/>
    </source>
</evidence>
<gene>
    <name evidence="1" type="ORF">FHS74_004686</name>
</gene>
<reference evidence="1 2" key="1">
    <citation type="submission" date="2020-08" db="EMBL/GenBank/DDBJ databases">
        <title>Genomic Encyclopedia of Type Strains, Phase IV (KMG-IV): sequencing the most valuable type-strain genomes for metagenomic binning, comparative biology and taxonomic classification.</title>
        <authorList>
            <person name="Goeker M."/>
        </authorList>
    </citation>
    <scope>NUCLEOTIDE SEQUENCE [LARGE SCALE GENOMIC DNA]</scope>
    <source>
        <strain evidence="1 2">DSM 22198</strain>
    </source>
</reference>
<name>A0A7X0B1K7_9PROT</name>
<dbReference type="Proteomes" id="UP000539175">
    <property type="component" value="Unassembled WGS sequence"/>
</dbReference>
<organism evidence="1 2">
    <name type="scientific">Nitrospirillum iridis</name>
    <dbReference type="NCBI Taxonomy" id="765888"/>
    <lineage>
        <taxon>Bacteria</taxon>
        <taxon>Pseudomonadati</taxon>
        <taxon>Pseudomonadota</taxon>
        <taxon>Alphaproteobacteria</taxon>
        <taxon>Rhodospirillales</taxon>
        <taxon>Azospirillaceae</taxon>
        <taxon>Nitrospirillum</taxon>
    </lineage>
</organism>